<gene>
    <name evidence="2" type="ORF">NPIL_458971</name>
</gene>
<comment type="caution">
    <text evidence="2">The sequence shown here is derived from an EMBL/GenBank/DDBJ whole genome shotgun (WGS) entry which is preliminary data.</text>
</comment>
<reference evidence="2" key="1">
    <citation type="submission" date="2020-08" db="EMBL/GenBank/DDBJ databases">
        <title>Multicomponent nature underlies the extraordinary mechanical properties of spider dragline silk.</title>
        <authorList>
            <person name="Kono N."/>
            <person name="Nakamura H."/>
            <person name="Mori M."/>
            <person name="Yoshida Y."/>
            <person name="Ohtoshi R."/>
            <person name="Malay A.D."/>
            <person name="Moran D.A.P."/>
            <person name="Tomita M."/>
            <person name="Numata K."/>
            <person name="Arakawa K."/>
        </authorList>
    </citation>
    <scope>NUCLEOTIDE SEQUENCE</scope>
</reference>
<dbReference type="AlphaFoldDB" id="A0A8X6UTD0"/>
<dbReference type="EMBL" id="BMAW01036885">
    <property type="protein sequence ID" value="GFU46255.1"/>
    <property type="molecule type" value="Genomic_DNA"/>
</dbReference>
<dbReference type="Proteomes" id="UP000887013">
    <property type="component" value="Unassembled WGS sequence"/>
</dbReference>
<sequence>MDVLTSCSALPLQKKKYKKKGKLTRRKGEKQRKKGKPGNHVSAVFNKVDNYGIQEQYDKEHVQIDLIIIICQTLTKKKLRSTTGDTVVPQHTSAPTYEFFEIRAGERVIFCFELRAKFEIRVRFSRLAVCSTVVPIIVSESVSSVLPL</sequence>
<feature type="compositionally biased region" description="Basic residues" evidence="1">
    <location>
        <begin position="17"/>
        <end position="37"/>
    </location>
</feature>
<organism evidence="2 3">
    <name type="scientific">Nephila pilipes</name>
    <name type="common">Giant wood spider</name>
    <name type="synonym">Nephila maculata</name>
    <dbReference type="NCBI Taxonomy" id="299642"/>
    <lineage>
        <taxon>Eukaryota</taxon>
        <taxon>Metazoa</taxon>
        <taxon>Ecdysozoa</taxon>
        <taxon>Arthropoda</taxon>
        <taxon>Chelicerata</taxon>
        <taxon>Arachnida</taxon>
        <taxon>Araneae</taxon>
        <taxon>Araneomorphae</taxon>
        <taxon>Entelegynae</taxon>
        <taxon>Araneoidea</taxon>
        <taxon>Nephilidae</taxon>
        <taxon>Nephila</taxon>
    </lineage>
</organism>
<dbReference type="OrthoDB" id="6559011at2759"/>
<feature type="region of interest" description="Disordered" evidence="1">
    <location>
        <begin position="17"/>
        <end position="39"/>
    </location>
</feature>
<name>A0A8X6UTD0_NEPPI</name>
<accession>A0A8X6UTD0</accession>
<protein>
    <submittedName>
        <fullName evidence="2">Uncharacterized protein</fullName>
    </submittedName>
</protein>
<evidence type="ECO:0000256" key="1">
    <source>
        <dbReference type="SAM" id="MobiDB-lite"/>
    </source>
</evidence>
<evidence type="ECO:0000313" key="2">
    <source>
        <dbReference type="EMBL" id="GFU46255.1"/>
    </source>
</evidence>
<evidence type="ECO:0000313" key="3">
    <source>
        <dbReference type="Proteomes" id="UP000887013"/>
    </source>
</evidence>
<proteinExistence type="predicted"/>
<keyword evidence="3" id="KW-1185">Reference proteome</keyword>